<keyword evidence="3" id="KW-1185">Reference proteome</keyword>
<proteinExistence type="predicted"/>
<keyword evidence="1" id="KW-1133">Transmembrane helix</keyword>
<dbReference type="EMBL" id="SPKJ01000073">
    <property type="protein sequence ID" value="MYZ49416.1"/>
    <property type="molecule type" value="Genomic_DNA"/>
</dbReference>
<feature type="transmembrane region" description="Helical" evidence="1">
    <location>
        <begin position="53"/>
        <end position="73"/>
    </location>
</feature>
<dbReference type="OrthoDB" id="4582921at2"/>
<dbReference type="RefSeq" id="WP_161141755.1">
    <property type="nucleotide sequence ID" value="NZ_SPKJ01000073.1"/>
</dbReference>
<keyword evidence="1" id="KW-0472">Membrane</keyword>
<gene>
    <name evidence="2" type="ORF">E4O86_17035</name>
</gene>
<evidence type="ECO:0000313" key="3">
    <source>
        <dbReference type="Proteomes" id="UP000773614"/>
    </source>
</evidence>
<dbReference type="AlphaFoldDB" id="A0A964WUT5"/>
<evidence type="ECO:0000313" key="2">
    <source>
        <dbReference type="EMBL" id="MYZ49416.1"/>
    </source>
</evidence>
<organism evidence="2 3">
    <name type="scientific">Propylenella binzhouense</name>
    <dbReference type="NCBI Taxonomy" id="2555902"/>
    <lineage>
        <taxon>Bacteria</taxon>
        <taxon>Pseudomonadati</taxon>
        <taxon>Pseudomonadota</taxon>
        <taxon>Alphaproteobacteria</taxon>
        <taxon>Hyphomicrobiales</taxon>
        <taxon>Propylenellaceae</taxon>
        <taxon>Propylenella</taxon>
    </lineage>
</organism>
<name>A0A964WUT5_9HYPH</name>
<evidence type="ECO:0008006" key="4">
    <source>
        <dbReference type="Google" id="ProtNLM"/>
    </source>
</evidence>
<protein>
    <recommendedName>
        <fullName evidence="4">CBS domain-containing protein</fullName>
    </recommendedName>
</protein>
<feature type="transmembrane region" description="Helical" evidence="1">
    <location>
        <begin position="21"/>
        <end position="47"/>
    </location>
</feature>
<dbReference type="Proteomes" id="UP000773614">
    <property type="component" value="Unassembled WGS sequence"/>
</dbReference>
<evidence type="ECO:0000256" key="1">
    <source>
        <dbReference type="SAM" id="Phobius"/>
    </source>
</evidence>
<accession>A0A964WUT5</accession>
<comment type="caution">
    <text evidence="2">The sequence shown here is derived from an EMBL/GenBank/DDBJ whole genome shotgun (WGS) entry which is preliminary data.</text>
</comment>
<sequence>MDGTQAARGGGLAGRDRVRDWLAVMVFIVAAAGILVLAAATLLWGSVDDKRQVFPTLVALFGTWVGTILAFYFSRENFQAANDSLQRTVDRLTPDDRLRSTPVRIAMIPRSSIEGVGTGGEPDDRIPLSAICGLLAKKPRIPLIEPDGSLRYIVHDSMVWKYLADLAIAGQPKKPADLTVAEMLAHRLDGETIGAMVKKVAYVAADRSLAEARDAMLAVKGAKDVIVTRTGRSGEPVEGWVTDVDIARHAQVQ</sequence>
<keyword evidence="1" id="KW-0812">Transmembrane</keyword>
<reference evidence="2" key="1">
    <citation type="submission" date="2019-03" db="EMBL/GenBank/DDBJ databases">
        <title>Afifella sp. nov., isolated from activated sludge.</title>
        <authorList>
            <person name="Li Q."/>
            <person name="Liu Y."/>
        </authorList>
    </citation>
    <scope>NUCLEOTIDE SEQUENCE</scope>
    <source>
        <strain evidence="2">L72</strain>
    </source>
</reference>